<organism evidence="4 5">
    <name type="scientific">Pseudohongiella spirulinae</name>
    <dbReference type="NCBI Taxonomy" id="1249552"/>
    <lineage>
        <taxon>Bacteria</taxon>
        <taxon>Pseudomonadati</taxon>
        <taxon>Pseudomonadota</taxon>
        <taxon>Gammaproteobacteria</taxon>
        <taxon>Pseudomonadales</taxon>
        <taxon>Pseudohongiellaceae</taxon>
        <taxon>Pseudohongiella</taxon>
    </lineage>
</organism>
<dbReference type="EMBL" id="CP013189">
    <property type="protein sequence ID" value="ALO47044.1"/>
    <property type="molecule type" value="Genomic_DNA"/>
</dbReference>
<gene>
    <name evidence="4" type="ORF">PS2015_2410</name>
</gene>
<dbReference type="InterPro" id="IPR035919">
    <property type="entry name" value="EAL_sf"/>
</dbReference>
<evidence type="ECO:0000313" key="5">
    <source>
        <dbReference type="Proteomes" id="UP000065641"/>
    </source>
</evidence>
<feature type="modified residue" description="4-aspartylphosphate" evidence="1">
    <location>
        <position position="66"/>
    </location>
</feature>
<dbReference type="Pfam" id="PF00563">
    <property type="entry name" value="EAL"/>
    <property type="match status" value="1"/>
</dbReference>
<proteinExistence type="predicted"/>
<dbReference type="Pfam" id="PF00072">
    <property type="entry name" value="Response_reg"/>
    <property type="match status" value="1"/>
</dbReference>
<dbReference type="Proteomes" id="UP000065641">
    <property type="component" value="Chromosome"/>
</dbReference>
<evidence type="ECO:0000256" key="1">
    <source>
        <dbReference type="PROSITE-ProRule" id="PRU00169"/>
    </source>
</evidence>
<dbReference type="InterPro" id="IPR001789">
    <property type="entry name" value="Sig_transdc_resp-reg_receiver"/>
</dbReference>
<dbReference type="Gene3D" id="3.40.50.2300">
    <property type="match status" value="1"/>
</dbReference>
<dbReference type="SMART" id="SM00448">
    <property type="entry name" value="REC"/>
    <property type="match status" value="1"/>
</dbReference>
<feature type="domain" description="Response regulatory" evidence="2">
    <location>
        <begin position="19"/>
        <end position="136"/>
    </location>
</feature>
<dbReference type="SUPFAM" id="SSF141868">
    <property type="entry name" value="EAL domain-like"/>
    <property type="match status" value="1"/>
</dbReference>
<dbReference type="CDD" id="cd01948">
    <property type="entry name" value="EAL"/>
    <property type="match status" value="1"/>
</dbReference>
<dbReference type="InterPro" id="IPR050706">
    <property type="entry name" value="Cyclic-di-GMP_PDE-like"/>
</dbReference>
<dbReference type="GO" id="GO:0071111">
    <property type="term" value="F:cyclic-guanylate-specific phosphodiesterase activity"/>
    <property type="evidence" value="ECO:0007669"/>
    <property type="project" value="InterPro"/>
</dbReference>
<sequence>MVRRTIQTVDYTQSQSRPILLVIDDDALFRTQIKAFASQRYDVFEYCDPEEVAPEVLVLAEMVVLDLNMPKTDGVEFLKTLATMKPRPKLLIASGHDQPIIEMAGRTAKMFGINQLELLHKPLTRRQFDQSINRLAESTDSDLFSASGAARPGPDEKEITNGLKAGEFIAFYQPQMAKDGITIVGLEALARWDHPERGILPPAQFIETLEMPGLAVDFTLLMIELSLRDYQLISRHTGFIGTLSVNVPPHVLGDAHFIKRFIDLAERYSFPLRKFICEVTERGIHELSPPAIASLTRLKMHDVQLSIDDFGTGQSGLSRLKFAAFNEIKIDRSFVTDLNISAESRTIVESVLSLAHKSGIRVVAEGVEDEQTFDTLKSLDCDVVQGYHFSKPLPVSSLTSWILQPPSF</sequence>
<dbReference type="AlphaFoldDB" id="A0A0S2KG77"/>
<evidence type="ECO:0000313" key="4">
    <source>
        <dbReference type="EMBL" id="ALO47044.1"/>
    </source>
</evidence>
<dbReference type="InterPro" id="IPR001633">
    <property type="entry name" value="EAL_dom"/>
</dbReference>
<evidence type="ECO:0000259" key="2">
    <source>
        <dbReference type="PROSITE" id="PS50110"/>
    </source>
</evidence>
<dbReference type="PANTHER" id="PTHR33121:SF70">
    <property type="entry name" value="SIGNALING PROTEIN YKOW"/>
    <property type="match status" value="1"/>
</dbReference>
<dbReference type="PANTHER" id="PTHR33121">
    <property type="entry name" value="CYCLIC DI-GMP PHOSPHODIESTERASE PDEF"/>
    <property type="match status" value="1"/>
</dbReference>
<dbReference type="GO" id="GO:0000160">
    <property type="term" value="P:phosphorelay signal transduction system"/>
    <property type="evidence" value="ECO:0007669"/>
    <property type="project" value="InterPro"/>
</dbReference>
<protein>
    <recommendedName>
        <fullName evidence="6">Diguanylate phosphodiesterase</fullName>
    </recommendedName>
</protein>
<dbReference type="PROSITE" id="PS50110">
    <property type="entry name" value="RESPONSE_REGULATORY"/>
    <property type="match status" value="1"/>
</dbReference>
<accession>A0A0S2KG77</accession>
<dbReference type="STRING" id="1249552.PS2015_2410"/>
<evidence type="ECO:0000259" key="3">
    <source>
        <dbReference type="PROSITE" id="PS50883"/>
    </source>
</evidence>
<keyword evidence="5" id="KW-1185">Reference proteome</keyword>
<dbReference type="PROSITE" id="PS50883">
    <property type="entry name" value="EAL"/>
    <property type="match status" value="1"/>
</dbReference>
<feature type="domain" description="EAL" evidence="3">
    <location>
        <begin position="152"/>
        <end position="406"/>
    </location>
</feature>
<evidence type="ECO:0008006" key="6">
    <source>
        <dbReference type="Google" id="ProtNLM"/>
    </source>
</evidence>
<dbReference type="KEGG" id="pspi:PS2015_2410"/>
<dbReference type="InterPro" id="IPR011006">
    <property type="entry name" value="CheY-like_superfamily"/>
</dbReference>
<name>A0A0S2KG77_9GAMM</name>
<keyword evidence="1" id="KW-0597">Phosphoprotein</keyword>
<dbReference type="SMART" id="SM00052">
    <property type="entry name" value="EAL"/>
    <property type="match status" value="1"/>
</dbReference>
<dbReference type="SUPFAM" id="SSF52172">
    <property type="entry name" value="CheY-like"/>
    <property type="match status" value="1"/>
</dbReference>
<dbReference type="Gene3D" id="3.20.20.450">
    <property type="entry name" value="EAL domain"/>
    <property type="match status" value="1"/>
</dbReference>
<reference evidence="4 5" key="1">
    <citation type="submission" date="2015-11" db="EMBL/GenBank/DDBJ databases">
        <authorList>
            <person name="Zhang Y."/>
            <person name="Guo Z."/>
        </authorList>
    </citation>
    <scope>NUCLEOTIDE SEQUENCE [LARGE SCALE GENOMIC DNA]</scope>
    <source>
        <strain evidence="4 5">KCTC 32221</strain>
    </source>
</reference>
<dbReference type="OrthoDB" id="9812358at2"/>